<dbReference type="AlphaFoldDB" id="A0A9P3PYB5"/>
<feature type="region of interest" description="Disordered" evidence="1">
    <location>
        <begin position="34"/>
        <end position="74"/>
    </location>
</feature>
<evidence type="ECO:0000313" key="3">
    <source>
        <dbReference type="Proteomes" id="UP001063166"/>
    </source>
</evidence>
<keyword evidence="3" id="KW-1185">Reference proteome</keyword>
<evidence type="ECO:0000313" key="2">
    <source>
        <dbReference type="EMBL" id="GLB43836.1"/>
    </source>
</evidence>
<reference evidence="2" key="1">
    <citation type="submission" date="2022-07" db="EMBL/GenBank/DDBJ databases">
        <title>The genome of Lyophyllum shimeji provides insight into the initial evolution of ectomycorrhizal fungal genome.</title>
        <authorList>
            <person name="Kobayashi Y."/>
            <person name="Shibata T."/>
            <person name="Hirakawa H."/>
            <person name="Shigenobu S."/>
            <person name="Nishiyama T."/>
            <person name="Yamada A."/>
            <person name="Hasebe M."/>
            <person name="Kawaguchi M."/>
        </authorList>
    </citation>
    <scope>NUCLEOTIDE SEQUENCE</scope>
    <source>
        <strain evidence="2">AT787</strain>
    </source>
</reference>
<protein>
    <submittedName>
        <fullName evidence="2">Uncharacterized protein</fullName>
    </submittedName>
</protein>
<evidence type="ECO:0000256" key="1">
    <source>
        <dbReference type="SAM" id="MobiDB-lite"/>
    </source>
</evidence>
<accession>A0A9P3PYB5</accession>
<gene>
    <name evidence="2" type="ORF">LshimejAT787_1500200</name>
</gene>
<comment type="caution">
    <text evidence="2">The sequence shown here is derived from an EMBL/GenBank/DDBJ whole genome shotgun (WGS) entry which is preliminary data.</text>
</comment>
<dbReference type="EMBL" id="BRPK01000015">
    <property type="protein sequence ID" value="GLB43836.1"/>
    <property type="molecule type" value="Genomic_DNA"/>
</dbReference>
<sequence length="74" mass="8306">MTLGQALVLAVRTAKKLDLVLYRFLLEASYPSLPPQCPPIRDLHHLLTSSPPRSMQEPPPDKRVPPLDDGYTSR</sequence>
<proteinExistence type="predicted"/>
<dbReference type="Proteomes" id="UP001063166">
    <property type="component" value="Unassembled WGS sequence"/>
</dbReference>
<organism evidence="2 3">
    <name type="scientific">Lyophyllum shimeji</name>
    <name type="common">Hon-shimeji</name>
    <name type="synonym">Tricholoma shimeji</name>
    <dbReference type="NCBI Taxonomy" id="47721"/>
    <lineage>
        <taxon>Eukaryota</taxon>
        <taxon>Fungi</taxon>
        <taxon>Dikarya</taxon>
        <taxon>Basidiomycota</taxon>
        <taxon>Agaricomycotina</taxon>
        <taxon>Agaricomycetes</taxon>
        <taxon>Agaricomycetidae</taxon>
        <taxon>Agaricales</taxon>
        <taxon>Tricholomatineae</taxon>
        <taxon>Lyophyllaceae</taxon>
        <taxon>Lyophyllum</taxon>
    </lineage>
</organism>
<name>A0A9P3PYB5_LYOSH</name>